<evidence type="ECO:0000256" key="4">
    <source>
        <dbReference type="ARBA" id="ARBA00022478"/>
    </source>
</evidence>
<comment type="similarity">
    <text evidence="1">Belongs to the RNA polymerase alpha chain family.</text>
</comment>
<evidence type="ECO:0000259" key="11">
    <source>
        <dbReference type="SMART" id="SM00662"/>
    </source>
</evidence>
<dbReference type="Gene3D" id="1.10.150.20">
    <property type="entry name" value="5' to 3' exonuclease, C-terminal subdomain"/>
    <property type="match status" value="1"/>
</dbReference>
<dbReference type="GO" id="GO:0006351">
    <property type="term" value="P:DNA-templated transcription"/>
    <property type="evidence" value="ECO:0007669"/>
    <property type="project" value="InterPro"/>
</dbReference>
<evidence type="ECO:0000256" key="1">
    <source>
        <dbReference type="ARBA" id="ARBA00007123"/>
    </source>
</evidence>
<dbReference type="InterPro" id="IPR011260">
    <property type="entry name" value="RNAP_asu_C"/>
</dbReference>
<dbReference type="GO" id="GO:0000428">
    <property type="term" value="C:DNA-directed RNA polymerase complex"/>
    <property type="evidence" value="ECO:0007669"/>
    <property type="project" value="UniProtKB-KW"/>
</dbReference>
<dbReference type="Gene3D" id="2.170.120.12">
    <property type="entry name" value="DNA-directed RNA polymerase, insert domain"/>
    <property type="match status" value="1"/>
</dbReference>
<accession>A0A2U3LI20</accession>
<dbReference type="EMBL" id="OMOF01000454">
    <property type="protein sequence ID" value="SPF51466.1"/>
    <property type="molecule type" value="Genomic_DNA"/>
</dbReference>
<evidence type="ECO:0000313" key="12">
    <source>
        <dbReference type="EMBL" id="SPF51466.1"/>
    </source>
</evidence>
<evidence type="ECO:0000256" key="2">
    <source>
        <dbReference type="ARBA" id="ARBA00012418"/>
    </source>
</evidence>
<name>A0A2U3LI20_9FIRM</name>
<dbReference type="SUPFAM" id="SSF47789">
    <property type="entry name" value="C-terminal domain of RNA polymerase alpha subunit"/>
    <property type="match status" value="1"/>
</dbReference>
<evidence type="ECO:0000256" key="9">
    <source>
        <dbReference type="ARBA" id="ARBA00033070"/>
    </source>
</evidence>
<keyword evidence="4 12" id="KW-0240">DNA-directed RNA polymerase</keyword>
<dbReference type="InterPro" id="IPR036603">
    <property type="entry name" value="RBP11-like"/>
</dbReference>
<keyword evidence="5 12" id="KW-0808">Transferase</keyword>
<protein>
    <recommendedName>
        <fullName evidence="3">DNA-directed RNA polymerase subunit alpha</fullName>
        <ecNumber evidence="2">2.7.7.6</ecNumber>
    </recommendedName>
    <alternativeName>
        <fullName evidence="9">RNA polymerase subunit alpha</fullName>
    </alternativeName>
    <alternativeName>
        <fullName evidence="8">Transcriptase subunit alpha</fullName>
    </alternativeName>
</protein>
<keyword evidence="6 12" id="KW-0548">Nucleotidyltransferase</keyword>
<dbReference type="AlphaFoldDB" id="A0A2U3LI20"/>
<dbReference type="Pfam" id="PF01000">
    <property type="entry name" value="RNA_pol_A_bac"/>
    <property type="match status" value="1"/>
</dbReference>
<evidence type="ECO:0000256" key="7">
    <source>
        <dbReference type="ARBA" id="ARBA00023163"/>
    </source>
</evidence>
<dbReference type="SUPFAM" id="SSF56553">
    <property type="entry name" value="Insert subdomain of RNA polymerase alpha subunit"/>
    <property type="match status" value="1"/>
</dbReference>
<reference evidence="13" key="1">
    <citation type="submission" date="2018-02" db="EMBL/GenBank/DDBJ databases">
        <authorList>
            <person name="Hausmann B."/>
        </authorList>
    </citation>
    <scope>NUCLEOTIDE SEQUENCE [LARGE SCALE GENOMIC DNA]</scope>
    <source>
        <strain evidence="13">Peat soil MAG SbF1</strain>
    </source>
</reference>
<dbReference type="Pfam" id="PF03118">
    <property type="entry name" value="RNA_pol_A_CTD"/>
    <property type="match status" value="1"/>
</dbReference>
<dbReference type="InterPro" id="IPR011262">
    <property type="entry name" value="DNA-dir_RNA_pol_insert"/>
</dbReference>
<evidence type="ECO:0000256" key="3">
    <source>
        <dbReference type="ARBA" id="ARBA00015972"/>
    </source>
</evidence>
<sequence length="250" mass="28037">MCSKIPGILEEVTAIILNLQSLVLKSYTNEPRVLRIDSQGRGIVTAGDIISDPDIEILNTDLKIATLDNDGRLFMEMMVERGCGCINADKNRKPNHIIGVIPIDSNFAPIIKVSYSVETILVGQTNYDKLTIETWSNGSISPEEATSAAAKILSDHLRFFTLLTDKHREVENMVDKEESKDKILKMLIVDLNLSVRPCTCLRRAGIKTVEELIQKTEKDMIEMRNLGIKSYEEVKTKLQKLGLGFKVDED</sequence>
<dbReference type="Proteomes" id="UP000238916">
    <property type="component" value="Unassembled WGS sequence"/>
</dbReference>
<dbReference type="CDD" id="cd06928">
    <property type="entry name" value="RNAP_alpha_NTD"/>
    <property type="match status" value="1"/>
</dbReference>
<dbReference type="GO" id="GO:0003899">
    <property type="term" value="F:DNA-directed RNA polymerase activity"/>
    <property type="evidence" value="ECO:0007669"/>
    <property type="project" value="UniProtKB-EC"/>
</dbReference>
<dbReference type="NCBIfam" id="TIGR02027">
    <property type="entry name" value="rpoA"/>
    <property type="match status" value="1"/>
</dbReference>
<proteinExistence type="inferred from homology"/>
<evidence type="ECO:0000256" key="6">
    <source>
        <dbReference type="ARBA" id="ARBA00022695"/>
    </source>
</evidence>
<dbReference type="SUPFAM" id="SSF55257">
    <property type="entry name" value="RBP11-like subunits of RNA polymerase"/>
    <property type="match status" value="1"/>
</dbReference>
<evidence type="ECO:0000256" key="10">
    <source>
        <dbReference type="ARBA" id="ARBA00048552"/>
    </source>
</evidence>
<gene>
    <name evidence="12" type="ORF">SBF1_5070001</name>
</gene>
<organism evidence="12 13">
    <name type="scientific">Candidatus Desulfosporosinus infrequens</name>
    <dbReference type="NCBI Taxonomy" id="2043169"/>
    <lineage>
        <taxon>Bacteria</taxon>
        <taxon>Bacillati</taxon>
        <taxon>Bacillota</taxon>
        <taxon>Clostridia</taxon>
        <taxon>Eubacteriales</taxon>
        <taxon>Desulfitobacteriaceae</taxon>
        <taxon>Desulfosporosinus</taxon>
    </lineage>
</organism>
<dbReference type="EC" id="2.7.7.6" evidence="2"/>
<dbReference type="GO" id="GO:0005737">
    <property type="term" value="C:cytoplasm"/>
    <property type="evidence" value="ECO:0007669"/>
    <property type="project" value="UniProtKB-ARBA"/>
</dbReference>
<dbReference type="GO" id="GO:0003677">
    <property type="term" value="F:DNA binding"/>
    <property type="evidence" value="ECO:0007669"/>
    <property type="project" value="InterPro"/>
</dbReference>
<feature type="domain" description="DNA-directed RNA polymerase RpoA/D/Rpb3-type" evidence="11">
    <location>
        <begin position="4"/>
        <end position="163"/>
    </location>
</feature>
<dbReference type="GO" id="GO:0046983">
    <property type="term" value="F:protein dimerization activity"/>
    <property type="evidence" value="ECO:0007669"/>
    <property type="project" value="InterPro"/>
</dbReference>
<dbReference type="InterPro" id="IPR011773">
    <property type="entry name" value="DNA-dir_RpoA"/>
</dbReference>
<dbReference type="FunFam" id="2.170.120.12:FF:000001">
    <property type="entry name" value="DNA-directed RNA polymerase subunit alpha"/>
    <property type="match status" value="1"/>
</dbReference>
<dbReference type="InterPro" id="IPR036643">
    <property type="entry name" value="RNApol_insert_sf"/>
</dbReference>
<evidence type="ECO:0000313" key="13">
    <source>
        <dbReference type="Proteomes" id="UP000238916"/>
    </source>
</evidence>
<keyword evidence="7" id="KW-0804">Transcription</keyword>
<dbReference type="SMART" id="SM00662">
    <property type="entry name" value="RPOLD"/>
    <property type="match status" value="1"/>
</dbReference>
<evidence type="ECO:0000256" key="8">
    <source>
        <dbReference type="ARBA" id="ARBA00032524"/>
    </source>
</evidence>
<dbReference type="InterPro" id="IPR011263">
    <property type="entry name" value="DNA-dir_RNA_pol_RpoA/D/Rpb3"/>
</dbReference>
<comment type="catalytic activity">
    <reaction evidence="10">
        <text>RNA(n) + a ribonucleoside 5'-triphosphate = RNA(n+1) + diphosphate</text>
        <dbReference type="Rhea" id="RHEA:21248"/>
        <dbReference type="Rhea" id="RHEA-COMP:14527"/>
        <dbReference type="Rhea" id="RHEA-COMP:17342"/>
        <dbReference type="ChEBI" id="CHEBI:33019"/>
        <dbReference type="ChEBI" id="CHEBI:61557"/>
        <dbReference type="ChEBI" id="CHEBI:140395"/>
        <dbReference type="EC" id="2.7.7.6"/>
    </reaction>
</comment>
<evidence type="ECO:0000256" key="5">
    <source>
        <dbReference type="ARBA" id="ARBA00022679"/>
    </source>
</evidence>